<evidence type="ECO:0000313" key="3">
    <source>
        <dbReference type="EMBL" id="GJT18175.1"/>
    </source>
</evidence>
<keyword evidence="4" id="KW-1185">Reference proteome</keyword>
<dbReference type="InterPro" id="IPR043502">
    <property type="entry name" value="DNA/RNA_pol_sf"/>
</dbReference>
<accession>A0ABQ5BTJ3</accession>
<dbReference type="GO" id="GO:0003964">
    <property type="term" value="F:RNA-directed DNA polymerase activity"/>
    <property type="evidence" value="ECO:0007669"/>
    <property type="project" value="UniProtKB-KW"/>
</dbReference>
<dbReference type="SUPFAM" id="SSF56672">
    <property type="entry name" value="DNA/RNA polymerases"/>
    <property type="match status" value="1"/>
</dbReference>
<organism evidence="3 4">
    <name type="scientific">Tanacetum coccineum</name>
    <dbReference type="NCBI Taxonomy" id="301880"/>
    <lineage>
        <taxon>Eukaryota</taxon>
        <taxon>Viridiplantae</taxon>
        <taxon>Streptophyta</taxon>
        <taxon>Embryophyta</taxon>
        <taxon>Tracheophyta</taxon>
        <taxon>Spermatophyta</taxon>
        <taxon>Magnoliopsida</taxon>
        <taxon>eudicotyledons</taxon>
        <taxon>Gunneridae</taxon>
        <taxon>Pentapetalae</taxon>
        <taxon>asterids</taxon>
        <taxon>campanulids</taxon>
        <taxon>Asterales</taxon>
        <taxon>Asteraceae</taxon>
        <taxon>Asteroideae</taxon>
        <taxon>Anthemideae</taxon>
        <taxon>Anthemidinae</taxon>
        <taxon>Tanacetum</taxon>
    </lineage>
</organism>
<dbReference type="InterPro" id="IPR036397">
    <property type="entry name" value="RNaseH_sf"/>
</dbReference>
<dbReference type="Pfam" id="PF13456">
    <property type="entry name" value="RVT_3"/>
    <property type="match status" value="1"/>
</dbReference>
<sequence length="611" mass="70437">MVSSGRNRKRPYEVGSPGLMKEIAFPAILQSSLTDALIILKGAIKGYHVRRIYVDGGSSSEIMYEHCFKSFGIDVKSKLKKANDPLVGFSAEIFHALGLIDLRHMEQMFRIREQAILRARNVPNQRPRKEPMITEETWKEDTVKEKVTIHIDHLDGHVLINGKLSIECKQKLEETLRRNADVFAWAAMQPLTLNRRKVLREKVFEWLKEGIIRMVQYPRWVANAIPIKQRNSTWKMQIDYTGLNKVCAKDMYPFLEIEEELESLMGYQYKCFLRLPKEHSQVRMSEVTKKRQDFIQKKEFIPKLAELMLPIRNVRKNMDATEAFDWTNEATEAFQKIKRRKERSSNACFLCEPTIARDRNLLHFGREGGPGIGIEGRLVKWAAELRTYNVSYIRRKEAEGQVVKKFFRQGEQVLRTAAKNKEETSGSRKMLQEELILMPRVWRLYVGRETCKEGSRVGLILDSSKGKVYSYAIHLSFYASEDIMDYKALLARLVASAGRGMKNLHVFVSSKVLVDQVDVSRIPRTKETKKYMDEIIDTTTSFHRFRITHLPKSLNPKVEALTGLASIRLELLNQEVSVAIKTRPTVEAASNGPKEARNKAKKATTEKLKSI</sequence>
<evidence type="ECO:0000259" key="2">
    <source>
        <dbReference type="Pfam" id="PF13456"/>
    </source>
</evidence>
<protein>
    <submittedName>
        <fullName evidence="3">Reverse transcriptase domain-containing protein</fullName>
    </submittedName>
</protein>
<dbReference type="Proteomes" id="UP001151760">
    <property type="component" value="Unassembled WGS sequence"/>
</dbReference>
<keyword evidence="3" id="KW-0808">Transferase</keyword>
<dbReference type="Gene3D" id="3.30.420.10">
    <property type="entry name" value="Ribonuclease H-like superfamily/Ribonuclease H"/>
    <property type="match status" value="1"/>
</dbReference>
<evidence type="ECO:0000313" key="4">
    <source>
        <dbReference type="Proteomes" id="UP001151760"/>
    </source>
</evidence>
<comment type="caution">
    <text evidence="3">The sequence shown here is derived from an EMBL/GenBank/DDBJ whole genome shotgun (WGS) entry which is preliminary data.</text>
</comment>
<feature type="region of interest" description="Disordered" evidence="1">
    <location>
        <begin position="588"/>
        <end position="611"/>
    </location>
</feature>
<dbReference type="PANTHER" id="PTHR48475:SF1">
    <property type="entry name" value="RNASE H TYPE-1 DOMAIN-CONTAINING PROTEIN"/>
    <property type="match status" value="1"/>
</dbReference>
<dbReference type="EMBL" id="BQNB010013618">
    <property type="protein sequence ID" value="GJT18175.1"/>
    <property type="molecule type" value="Genomic_DNA"/>
</dbReference>
<keyword evidence="3" id="KW-0548">Nucleotidyltransferase</keyword>
<keyword evidence="3" id="KW-0695">RNA-directed DNA polymerase</keyword>
<reference evidence="3" key="2">
    <citation type="submission" date="2022-01" db="EMBL/GenBank/DDBJ databases">
        <authorList>
            <person name="Yamashiro T."/>
            <person name="Shiraishi A."/>
            <person name="Satake H."/>
            <person name="Nakayama K."/>
        </authorList>
    </citation>
    <scope>NUCLEOTIDE SEQUENCE</scope>
</reference>
<dbReference type="InterPro" id="IPR002156">
    <property type="entry name" value="RNaseH_domain"/>
</dbReference>
<gene>
    <name evidence="3" type="ORF">Tco_0876881</name>
</gene>
<dbReference type="Gene3D" id="3.10.10.10">
    <property type="entry name" value="HIV Type 1 Reverse Transcriptase, subunit A, domain 1"/>
    <property type="match status" value="1"/>
</dbReference>
<feature type="compositionally biased region" description="Basic and acidic residues" evidence="1">
    <location>
        <begin position="594"/>
        <end position="611"/>
    </location>
</feature>
<dbReference type="PANTHER" id="PTHR48475">
    <property type="entry name" value="RIBONUCLEASE H"/>
    <property type="match status" value="1"/>
</dbReference>
<evidence type="ECO:0000256" key="1">
    <source>
        <dbReference type="SAM" id="MobiDB-lite"/>
    </source>
</evidence>
<name>A0ABQ5BTJ3_9ASTR</name>
<reference evidence="3" key="1">
    <citation type="journal article" date="2022" name="Int. J. Mol. Sci.">
        <title>Draft Genome of Tanacetum Coccineum: Genomic Comparison of Closely Related Tanacetum-Family Plants.</title>
        <authorList>
            <person name="Yamashiro T."/>
            <person name="Shiraishi A."/>
            <person name="Nakayama K."/>
            <person name="Satake H."/>
        </authorList>
    </citation>
    <scope>NUCLEOTIDE SEQUENCE</scope>
</reference>
<proteinExistence type="predicted"/>
<feature type="domain" description="RNase H type-1" evidence="2">
    <location>
        <begin position="455"/>
        <end position="558"/>
    </location>
</feature>